<proteinExistence type="predicted"/>
<dbReference type="WBParaSite" id="JU765_v2.g3259.t1">
    <property type="protein sequence ID" value="JU765_v2.g3259.t1"/>
    <property type="gene ID" value="JU765_v2.g3259"/>
</dbReference>
<name>A0AC34R4C9_9BILA</name>
<protein>
    <submittedName>
        <fullName evidence="2">Uncharacterized protein</fullName>
    </submittedName>
</protein>
<sequence>MVGRRLASVDRQIAKAYTIRDTVTHYKIRTTLGKRSVLIEERPGSGMADDGVRSSGTYKLSVFEDGKEIGSHEANIGVPDNVSKPDYLAKLSQKLLADLATLDGDQLTAMTRVEIERVEDVQDIVKTYLIGKAATSPEPEIPELAYENVSDHLSSANTPTGELSSKVYIDKLEKEKEIDLGTKDIHLINEGNKFEDVTRLGPRIKRLESDTESVDSIIAKRREPRCANVFAECALTRTEDRSSNEVFIAEPLWGQASFMLKVSIRRRRTKTPPKANYGIEQHGQEFTDAIKIKTEKKFESDEEVEPEPVPVVKIEKAKEEIQVQPLPAEYDLQQQGQKLEGSAKLRKTQKFDSESDKSSIHEEVEPPSAAYDMERAGQFLEGKASIRTTKKFDSESSSLTDEEGVRQLGGITHVTLIKKESAGRFELTIECPRIGEPVVFKIKERPALKFENMEFMKTIERESKIIERAERTFMDKNYFKGAMNILAQGTEETTLMIALQKEKKYKD</sequence>
<evidence type="ECO:0000313" key="2">
    <source>
        <dbReference type="WBParaSite" id="JU765_v2.g3259.t1"/>
    </source>
</evidence>
<accession>A0AC34R4C9</accession>
<evidence type="ECO:0000313" key="1">
    <source>
        <dbReference type="Proteomes" id="UP000887576"/>
    </source>
</evidence>
<reference evidence="2" key="1">
    <citation type="submission" date="2022-11" db="UniProtKB">
        <authorList>
            <consortium name="WormBaseParasite"/>
        </authorList>
    </citation>
    <scope>IDENTIFICATION</scope>
</reference>
<dbReference type="Proteomes" id="UP000887576">
    <property type="component" value="Unplaced"/>
</dbReference>
<organism evidence="1 2">
    <name type="scientific">Panagrolaimus sp. JU765</name>
    <dbReference type="NCBI Taxonomy" id="591449"/>
    <lineage>
        <taxon>Eukaryota</taxon>
        <taxon>Metazoa</taxon>
        <taxon>Ecdysozoa</taxon>
        <taxon>Nematoda</taxon>
        <taxon>Chromadorea</taxon>
        <taxon>Rhabditida</taxon>
        <taxon>Tylenchina</taxon>
        <taxon>Panagrolaimomorpha</taxon>
        <taxon>Panagrolaimoidea</taxon>
        <taxon>Panagrolaimidae</taxon>
        <taxon>Panagrolaimus</taxon>
    </lineage>
</organism>